<feature type="compositionally biased region" description="Polar residues" evidence="2">
    <location>
        <begin position="87"/>
        <end position="102"/>
    </location>
</feature>
<dbReference type="AlphaFoldDB" id="A0A066WZM1"/>
<feature type="region of interest" description="Disordered" evidence="2">
    <location>
        <begin position="1"/>
        <end position="138"/>
    </location>
</feature>
<gene>
    <name evidence="3" type="ORF">CSUB01_00847</name>
</gene>
<name>A0A066WZM1_COLSU</name>
<keyword evidence="4" id="KW-1185">Reference proteome</keyword>
<feature type="compositionally biased region" description="Low complexity" evidence="2">
    <location>
        <begin position="118"/>
        <end position="133"/>
    </location>
</feature>
<keyword evidence="1" id="KW-0175">Coiled coil</keyword>
<dbReference type="Gene3D" id="1.10.287.950">
    <property type="entry name" value="Methyl-accepting chemotaxis protein"/>
    <property type="match status" value="1"/>
</dbReference>
<evidence type="ECO:0000256" key="2">
    <source>
        <dbReference type="SAM" id="MobiDB-lite"/>
    </source>
</evidence>
<dbReference type="EMBL" id="JMSE01001347">
    <property type="protein sequence ID" value="KDN62142.1"/>
    <property type="molecule type" value="Genomic_DNA"/>
</dbReference>
<feature type="compositionally biased region" description="Polar residues" evidence="2">
    <location>
        <begin position="692"/>
        <end position="710"/>
    </location>
</feature>
<proteinExistence type="predicted"/>
<dbReference type="HOGENOM" id="CLU_019265_0_0_1"/>
<sequence>MAYRRTGPNEGRRARDRFDSHFDYQNRRDGETDRRDRPRDFHRSGSRSLSPDRERNYREREKERDRDRSRDLENPRPPPGPRENRPQYRNVSSPVHNKSGNSADPRLNRGPEPSPLRVPTVPTTPASSAPSTPHLANDSSSMAKFITALRLFSQRSNELGALQLQKDVVEARARARETEHAQSHPKYAEFPSLKDYHRKLEKKDAEDLNALCKEVGIADKQWLTAAEGVAALFQTFAERQQQEKDDRSAVPGSEDLETKLNSRIDALDKRHREEVAKQKKQIEDLQKGLSIETAQRKKLDIENETLKQKVQDLQNKHISLTAKVDEQDTLIKRLQDEKSKAVPPPPATQNTITSEDLVQVKTMVDQCRTELTNLEAIVTGHDQKLGELDVDLITDGCYSLAATLPRLEQNAKRAADDISLLRADYGELRADNEKLRLDTDGLQSGVQQLQSGTEKLRSDALVVRPSVEQIKADTDQLKLIAEQLKSEMTQLRSGSEKSQLAVEKLRSSIQEPPPGDSFLSLKTFTTMNTAVFKTFSGWIDELKKRVDAVEGSIPTLQTVSKQQNDHSSQIKAIEDQVKTLEKVSGQKTTRGLEDSRVPTSVPDQGDIQYERKWKEHDARLKALETISRKSPHRATGAVSEPTDAAEAIAHRSRQNESTNATVAALKAQVAMTDQSIQAISESVRLMRESQMSQSERVGQLENEASTTSRRLGTAEQALQVIGERLDFMQQNFKSLDSQMNNLTTESLFQAIIQYVDKYQPGDAVIGHRVERLLQQMNAYEERLVMLERLATPSEGSANKKRKLTSPHMGQVGMASGNR</sequence>
<dbReference type="Proteomes" id="UP000027238">
    <property type="component" value="Unassembled WGS sequence"/>
</dbReference>
<dbReference type="OMA" id="QCRTELT"/>
<reference evidence="4" key="1">
    <citation type="journal article" date="2014" name="Genome Announc.">
        <title>Draft genome sequence of Colletotrichum sublineola, a destructive pathogen of cultivated sorghum.</title>
        <authorList>
            <person name="Baroncelli R."/>
            <person name="Sanz-Martin J.M."/>
            <person name="Rech G.E."/>
            <person name="Sukno S.A."/>
            <person name="Thon M.R."/>
        </authorList>
    </citation>
    <scope>NUCLEOTIDE SEQUENCE [LARGE SCALE GENOMIC DNA]</scope>
    <source>
        <strain evidence="4">TX430BB</strain>
    </source>
</reference>
<dbReference type="STRING" id="1173701.A0A066WZM1"/>
<dbReference type="OrthoDB" id="4833301at2759"/>
<accession>A0A066WZM1</accession>
<feature type="compositionally biased region" description="Basic and acidic residues" evidence="2">
    <location>
        <begin position="50"/>
        <end position="74"/>
    </location>
</feature>
<dbReference type="eggNOG" id="ENOG502RW3W">
    <property type="taxonomic scope" value="Eukaryota"/>
</dbReference>
<organism evidence="3 4">
    <name type="scientific">Colletotrichum sublineola</name>
    <name type="common">Sorghum anthracnose fungus</name>
    <dbReference type="NCBI Taxonomy" id="1173701"/>
    <lineage>
        <taxon>Eukaryota</taxon>
        <taxon>Fungi</taxon>
        <taxon>Dikarya</taxon>
        <taxon>Ascomycota</taxon>
        <taxon>Pezizomycotina</taxon>
        <taxon>Sordariomycetes</taxon>
        <taxon>Hypocreomycetidae</taxon>
        <taxon>Glomerellales</taxon>
        <taxon>Glomerellaceae</taxon>
        <taxon>Colletotrichum</taxon>
        <taxon>Colletotrichum graminicola species complex</taxon>
    </lineage>
</organism>
<feature type="region of interest" description="Disordered" evidence="2">
    <location>
        <begin position="793"/>
        <end position="818"/>
    </location>
</feature>
<evidence type="ECO:0000313" key="3">
    <source>
        <dbReference type="EMBL" id="KDN62142.1"/>
    </source>
</evidence>
<protein>
    <submittedName>
        <fullName evidence="3">Uncharacterized protein</fullName>
    </submittedName>
</protein>
<comment type="caution">
    <text evidence="3">The sequence shown here is derived from an EMBL/GenBank/DDBJ whole genome shotgun (WGS) entry which is preliminary data.</text>
</comment>
<feature type="compositionally biased region" description="Basic and acidic residues" evidence="2">
    <location>
        <begin position="10"/>
        <end position="43"/>
    </location>
</feature>
<evidence type="ECO:0000256" key="1">
    <source>
        <dbReference type="SAM" id="Coils"/>
    </source>
</evidence>
<feature type="region of interest" description="Disordered" evidence="2">
    <location>
        <begin position="692"/>
        <end position="711"/>
    </location>
</feature>
<feature type="coiled-coil region" evidence="1">
    <location>
        <begin position="268"/>
        <end position="323"/>
    </location>
</feature>
<evidence type="ECO:0000313" key="4">
    <source>
        <dbReference type="Proteomes" id="UP000027238"/>
    </source>
</evidence>
<feature type="region of interest" description="Disordered" evidence="2">
    <location>
        <begin position="584"/>
        <end position="603"/>
    </location>
</feature>